<protein>
    <submittedName>
        <fullName evidence="1">Uncharacterized protein</fullName>
    </submittedName>
</protein>
<dbReference type="EMBL" id="CYHF01000004">
    <property type="protein sequence ID" value="CUA96127.1"/>
    <property type="molecule type" value="Genomic_DNA"/>
</dbReference>
<sequence length="474" mass="52172">MYHMLRYNVDMIMKLDIRIIPKLLLTMLASSGTAAWAEAEKEHQALQIKPFAILGGVAYDDTVGGRGAGYVQNANGIFNVHTDTGGGHSHGGDFSRGLNLQTLEAGLHAQAPGWGEAALRLSSDGHDFELEEAWLRSREFMQGAQVQGGRFFSAVGQQNDLHPHAWDFVDQALPYQMLLAGGLRGDGLQVNWLAPLGDGARLRLSAEALRSDNEGVAAQTGDVQGYVTTSGKTVDIPMRRSAHWPQVWTAFAKADWNIAPAQLLSVGLATIGGRQHQELHTYHPGINDADHALQGSTRTDIASLGWQREGSGEQGAGDVHLTAEYFRQRKDLLLVYHDTKPWNIGMPRQLRIDGYVLQALYGIAPRWQVGVRIDSVGNVHEALRSASPANCAPPYQAMRCPRQNSAFDALQRASLVATWNIDRHQRLRVQMSRARVPVAEDVNGDGRYDAVRRSFNQVFLQYQLSFGGQHAHAH</sequence>
<dbReference type="Proteomes" id="UP000183649">
    <property type="component" value="Unassembled WGS sequence"/>
</dbReference>
<evidence type="ECO:0000313" key="1">
    <source>
        <dbReference type="EMBL" id="CUA96127.1"/>
    </source>
</evidence>
<reference evidence="2" key="1">
    <citation type="submission" date="2015-08" db="EMBL/GenBank/DDBJ databases">
        <authorList>
            <person name="Varghese N."/>
        </authorList>
    </citation>
    <scope>NUCLEOTIDE SEQUENCE [LARGE SCALE GENOMIC DNA]</scope>
    <source>
        <strain evidence="2">DSM 18181</strain>
    </source>
</reference>
<evidence type="ECO:0000313" key="2">
    <source>
        <dbReference type="Proteomes" id="UP000183649"/>
    </source>
</evidence>
<dbReference type="InterPro" id="IPR023614">
    <property type="entry name" value="Porin_dom_sf"/>
</dbReference>
<dbReference type="AlphaFoldDB" id="A0A0K6HYP2"/>
<proteinExistence type="predicted"/>
<organism evidence="1 2">
    <name type="scientific">Thiomonas bhubaneswarensis</name>
    <dbReference type="NCBI Taxonomy" id="339866"/>
    <lineage>
        <taxon>Bacteria</taxon>
        <taxon>Pseudomonadati</taxon>
        <taxon>Pseudomonadota</taxon>
        <taxon>Betaproteobacteria</taxon>
        <taxon>Burkholderiales</taxon>
        <taxon>Thiomonas</taxon>
    </lineage>
</organism>
<dbReference type="Gene3D" id="2.40.160.10">
    <property type="entry name" value="Porin"/>
    <property type="match status" value="1"/>
</dbReference>
<dbReference type="SUPFAM" id="SSF56935">
    <property type="entry name" value="Porins"/>
    <property type="match status" value="1"/>
</dbReference>
<dbReference type="STRING" id="339866.GCA_001418255_01249"/>
<accession>A0A0K6HYP2</accession>
<name>A0A0K6HYP2_9BURK</name>
<gene>
    <name evidence="1" type="ORF">Ga0061069_10416</name>
</gene>
<keyword evidence="2" id="KW-1185">Reference proteome</keyword>